<reference evidence="3" key="1">
    <citation type="submission" date="2021-10" db="EMBL/GenBank/DDBJ databases">
        <title>Anaerobic single-cell dispensing facilitates the cultivation of human gut bacteria.</title>
        <authorList>
            <person name="Afrizal A."/>
        </authorList>
    </citation>
    <scope>NUCLEOTIDE SEQUENCE</scope>
    <source>
        <strain evidence="3">CLA-AA-H274</strain>
    </source>
</reference>
<protein>
    <recommendedName>
        <fullName evidence="5">Tetratricopeptide repeat protein</fullName>
    </recommendedName>
</protein>
<dbReference type="EMBL" id="JAJEPU010000003">
    <property type="protein sequence ID" value="MCC2163666.1"/>
    <property type="molecule type" value="Genomic_DNA"/>
</dbReference>
<dbReference type="SUPFAM" id="SSF48452">
    <property type="entry name" value="TPR-like"/>
    <property type="match status" value="2"/>
</dbReference>
<gene>
    <name evidence="3" type="ORF">LKD32_01990</name>
</gene>
<proteinExistence type="predicted"/>
<dbReference type="InterPro" id="IPR011990">
    <property type="entry name" value="TPR-like_helical_dom_sf"/>
</dbReference>
<evidence type="ECO:0000313" key="3">
    <source>
        <dbReference type="EMBL" id="MCC2163666.1"/>
    </source>
</evidence>
<comment type="caution">
    <text evidence="3">The sequence shown here is derived from an EMBL/GenBank/DDBJ whole genome shotgun (WGS) entry which is preliminary data.</text>
</comment>
<sequence>MERYSAEGVKRRKGSIIELESARKMSRSINGDGDSRRGRSGGARRGISEQERREQAKRAEMARRMDESRRGSVRRKGPSRRRRKSNGGIGILVALIAIVVVCSGFGLVHYKNQKEEHRLARAGVEYLNQGNYEAAVETLNQAVQKAGKRMGAYEKQVLGARAEAEYRVGDYDTALETYQTLRKADAENETYKKGVVLCLMEKKEYSSALELGVLQAQIYSRMATDQIEAKDYNGALTSVQQGQAVVGDDQRTARELAYDEAVLWEYAGDYGKALELFEDYEKTYGTDDEVSREITFLRSRQGNN</sequence>
<dbReference type="Pfam" id="PF13432">
    <property type="entry name" value="TPR_16"/>
    <property type="match status" value="1"/>
</dbReference>
<feature type="transmembrane region" description="Helical" evidence="2">
    <location>
        <begin position="89"/>
        <end position="110"/>
    </location>
</feature>
<evidence type="ECO:0000313" key="4">
    <source>
        <dbReference type="Proteomes" id="UP001198962"/>
    </source>
</evidence>
<dbReference type="InterPro" id="IPR019734">
    <property type="entry name" value="TPR_rpt"/>
</dbReference>
<evidence type="ECO:0008006" key="5">
    <source>
        <dbReference type="Google" id="ProtNLM"/>
    </source>
</evidence>
<organism evidence="3 4">
    <name type="scientific">Brotaphodocola catenula</name>
    <dbReference type="NCBI Taxonomy" id="2885361"/>
    <lineage>
        <taxon>Bacteria</taxon>
        <taxon>Bacillati</taxon>
        <taxon>Bacillota</taxon>
        <taxon>Clostridia</taxon>
        <taxon>Lachnospirales</taxon>
        <taxon>Lachnospiraceae</taxon>
        <taxon>Brotaphodocola</taxon>
    </lineage>
</organism>
<dbReference type="SMART" id="SM00028">
    <property type="entry name" value="TPR"/>
    <property type="match status" value="3"/>
</dbReference>
<keyword evidence="2" id="KW-0472">Membrane</keyword>
<dbReference type="AlphaFoldDB" id="A0AAE3DK79"/>
<dbReference type="RefSeq" id="WP_308450479.1">
    <property type="nucleotide sequence ID" value="NZ_JAJEPU010000003.1"/>
</dbReference>
<accession>A0AAE3DK79</accession>
<name>A0AAE3DK79_9FIRM</name>
<keyword evidence="4" id="KW-1185">Reference proteome</keyword>
<feature type="compositionally biased region" description="Basic and acidic residues" evidence="1">
    <location>
        <begin position="46"/>
        <end position="70"/>
    </location>
</feature>
<keyword evidence="2" id="KW-1133">Transmembrane helix</keyword>
<feature type="compositionally biased region" description="Basic residues" evidence="1">
    <location>
        <begin position="71"/>
        <end position="84"/>
    </location>
</feature>
<dbReference type="Gene3D" id="1.25.40.10">
    <property type="entry name" value="Tetratricopeptide repeat domain"/>
    <property type="match status" value="1"/>
</dbReference>
<evidence type="ECO:0000256" key="1">
    <source>
        <dbReference type="SAM" id="MobiDB-lite"/>
    </source>
</evidence>
<evidence type="ECO:0000256" key="2">
    <source>
        <dbReference type="SAM" id="Phobius"/>
    </source>
</evidence>
<keyword evidence="2" id="KW-0812">Transmembrane</keyword>
<dbReference type="Proteomes" id="UP001198962">
    <property type="component" value="Unassembled WGS sequence"/>
</dbReference>
<feature type="region of interest" description="Disordered" evidence="1">
    <location>
        <begin position="1"/>
        <end position="84"/>
    </location>
</feature>